<keyword evidence="1" id="KW-1133">Transmembrane helix</keyword>
<keyword evidence="1" id="KW-0812">Transmembrane</keyword>
<name>A0A7K1SI07_9BACT</name>
<evidence type="ECO:0000313" key="2">
    <source>
        <dbReference type="EMBL" id="MVM33348.1"/>
    </source>
</evidence>
<dbReference type="RefSeq" id="WP_157588060.1">
    <property type="nucleotide sequence ID" value="NZ_WPIN01000010.1"/>
</dbReference>
<dbReference type="AlphaFoldDB" id="A0A7K1SI07"/>
<sequence length="186" mass="20800">MLTTLSSFFYRIASWKTLLLGIILYIPFPVYVFKNLEAQMNTLAGKPVGPIDLLFGYDPAKISQLVADYGPEGRGIYAQSELTYDLIYPIIYTFLFCIILSLVFRNRTYAPFQLVNIVPVGIWGFDLLENTCIVYLLKSYPESPNTIASLCSVFTNAKWAISAVALGLFVYGLVRLAIGGQQRQVA</sequence>
<comment type="caution">
    <text evidence="2">The sequence shown here is derived from an EMBL/GenBank/DDBJ whole genome shotgun (WGS) entry which is preliminary data.</text>
</comment>
<evidence type="ECO:0000313" key="3">
    <source>
        <dbReference type="Proteomes" id="UP000436006"/>
    </source>
</evidence>
<accession>A0A7K1SI07</accession>
<feature type="transmembrane region" description="Helical" evidence="1">
    <location>
        <begin position="86"/>
        <end position="104"/>
    </location>
</feature>
<evidence type="ECO:0000256" key="1">
    <source>
        <dbReference type="SAM" id="Phobius"/>
    </source>
</evidence>
<gene>
    <name evidence="2" type="ORF">GO755_25130</name>
</gene>
<keyword evidence="1" id="KW-0472">Membrane</keyword>
<feature type="transmembrane region" description="Helical" evidence="1">
    <location>
        <begin position="157"/>
        <end position="178"/>
    </location>
</feature>
<protein>
    <submittedName>
        <fullName evidence="2">Uncharacterized protein</fullName>
    </submittedName>
</protein>
<reference evidence="2 3" key="1">
    <citation type="submission" date="2019-12" db="EMBL/GenBank/DDBJ databases">
        <title>Spirosoma sp. HMF4905 genome sequencing and assembly.</title>
        <authorList>
            <person name="Kang H."/>
            <person name="Cha I."/>
            <person name="Kim H."/>
            <person name="Joh K."/>
        </authorList>
    </citation>
    <scope>NUCLEOTIDE SEQUENCE [LARGE SCALE GENOMIC DNA]</scope>
    <source>
        <strain evidence="2 3">HMF4905</strain>
    </source>
</reference>
<keyword evidence="3" id="KW-1185">Reference proteome</keyword>
<feature type="transmembrane region" description="Helical" evidence="1">
    <location>
        <begin position="12"/>
        <end position="33"/>
    </location>
</feature>
<organism evidence="2 3">
    <name type="scientific">Spirosoma arboris</name>
    <dbReference type="NCBI Taxonomy" id="2682092"/>
    <lineage>
        <taxon>Bacteria</taxon>
        <taxon>Pseudomonadati</taxon>
        <taxon>Bacteroidota</taxon>
        <taxon>Cytophagia</taxon>
        <taxon>Cytophagales</taxon>
        <taxon>Cytophagaceae</taxon>
        <taxon>Spirosoma</taxon>
    </lineage>
</organism>
<proteinExistence type="predicted"/>
<feature type="transmembrane region" description="Helical" evidence="1">
    <location>
        <begin position="116"/>
        <end position="137"/>
    </location>
</feature>
<dbReference type="EMBL" id="WPIN01000010">
    <property type="protein sequence ID" value="MVM33348.1"/>
    <property type="molecule type" value="Genomic_DNA"/>
</dbReference>
<dbReference type="Proteomes" id="UP000436006">
    <property type="component" value="Unassembled WGS sequence"/>
</dbReference>